<protein>
    <submittedName>
        <fullName evidence="2">Uncharacterized protein</fullName>
    </submittedName>
</protein>
<dbReference type="EMBL" id="CDMZ01005131">
    <property type="protein sequence ID" value="CEM52070.1"/>
    <property type="molecule type" value="Genomic_DNA"/>
</dbReference>
<feature type="compositionally biased region" description="Low complexity" evidence="1">
    <location>
        <begin position="1"/>
        <end position="15"/>
    </location>
</feature>
<dbReference type="VEuPathDB" id="CryptoDB:Cvel_11047"/>
<name>A0A0G4I542_9ALVE</name>
<dbReference type="AlphaFoldDB" id="A0A0G4I542"/>
<feature type="region of interest" description="Disordered" evidence="1">
    <location>
        <begin position="1"/>
        <end position="94"/>
    </location>
</feature>
<proteinExistence type="predicted"/>
<reference evidence="2" key="1">
    <citation type="submission" date="2014-11" db="EMBL/GenBank/DDBJ databases">
        <authorList>
            <person name="Otto D Thomas"/>
            <person name="Naeem Raeece"/>
        </authorList>
    </citation>
    <scope>NUCLEOTIDE SEQUENCE</scope>
</reference>
<sequence>MSTKPSPVSKPSQSPEGKRKTAFNLSELGKSFVENGPATSDAVKPRIKKSLTQAVGAVDDDSRTPKGSSPPRSPSKGHIGLGSAGSARDSPLSVSSGLNVVANLEEERAVALNQEFQNRWISYYKKWQKYQQLELRFLELKMKETVQRQRRQLHRALQGGGGEERDSTSRQNYEERIKEMHRRQREELEVFLRSLDRKSFSLPAPPPFPPPLRSVCPPPLPPPVREEAQKCTIHMDNFEHFISDMEKMKVFRYKGTQMSEYIRLQGEVSAALHSLKRLVGAENSTGGRRRIASLLIRSLVNRFKDLMARSQRHWDSPTCRLYSSMIRQETGSHGATHTGEGVGRKEETDTGGNSRDGPQAPPPPTPPATARKFHFLDLFHRWPRQPEVSLPNPQPHFLDLFHKWR</sequence>
<feature type="compositionally biased region" description="Low complexity" evidence="1">
    <location>
        <begin position="65"/>
        <end position="77"/>
    </location>
</feature>
<evidence type="ECO:0000313" key="2">
    <source>
        <dbReference type="EMBL" id="CEM52070.1"/>
    </source>
</evidence>
<gene>
    <name evidence="2" type="ORF">Cvel_11047</name>
</gene>
<accession>A0A0G4I542</accession>
<feature type="region of interest" description="Disordered" evidence="1">
    <location>
        <begin position="331"/>
        <end position="371"/>
    </location>
</feature>
<dbReference type="PhylomeDB" id="A0A0G4I542"/>
<evidence type="ECO:0000256" key="1">
    <source>
        <dbReference type="SAM" id="MobiDB-lite"/>
    </source>
</evidence>
<organism evidence="2">
    <name type="scientific">Chromera velia CCMP2878</name>
    <dbReference type="NCBI Taxonomy" id="1169474"/>
    <lineage>
        <taxon>Eukaryota</taxon>
        <taxon>Sar</taxon>
        <taxon>Alveolata</taxon>
        <taxon>Colpodellida</taxon>
        <taxon>Chromeraceae</taxon>
        <taxon>Chromera</taxon>
    </lineage>
</organism>